<feature type="compositionally biased region" description="Polar residues" evidence="1">
    <location>
        <begin position="70"/>
        <end position="79"/>
    </location>
</feature>
<gene>
    <name evidence="2" type="ORF">L210DRAFT_3563364</name>
</gene>
<dbReference type="EMBL" id="WHUW01000067">
    <property type="protein sequence ID" value="KAF8429438.1"/>
    <property type="molecule type" value="Genomic_DNA"/>
</dbReference>
<evidence type="ECO:0000313" key="3">
    <source>
        <dbReference type="Proteomes" id="UP001194468"/>
    </source>
</evidence>
<evidence type="ECO:0000256" key="1">
    <source>
        <dbReference type="SAM" id="MobiDB-lite"/>
    </source>
</evidence>
<reference evidence="2" key="1">
    <citation type="submission" date="2019-10" db="EMBL/GenBank/DDBJ databases">
        <authorList>
            <consortium name="DOE Joint Genome Institute"/>
            <person name="Kuo A."/>
            <person name="Miyauchi S."/>
            <person name="Kiss E."/>
            <person name="Drula E."/>
            <person name="Kohler A."/>
            <person name="Sanchez-Garcia M."/>
            <person name="Andreopoulos B."/>
            <person name="Barry K.W."/>
            <person name="Bonito G."/>
            <person name="Buee M."/>
            <person name="Carver A."/>
            <person name="Chen C."/>
            <person name="Cichocki N."/>
            <person name="Clum A."/>
            <person name="Culley D."/>
            <person name="Crous P.W."/>
            <person name="Fauchery L."/>
            <person name="Girlanda M."/>
            <person name="Hayes R."/>
            <person name="Keri Z."/>
            <person name="LaButti K."/>
            <person name="Lipzen A."/>
            <person name="Lombard V."/>
            <person name="Magnuson J."/>
            <person name="Maillard F."/>
            <person name="Morin E."/>
            <person name="Murat C."/>
            <person name="Nolan M."/>
            <person name="Ohm R."/>
            <person name="Pangilinan J."/>
            <person name="Pereira M."/>
            <person name="Perotto S."/>
            <person name="Peter M."/>
            <person name="Riley R."/>
            <person name="Sitrit Y."/>
            <person name="Stielow B."/>
            <person name="Szollosi G."/>
            <person name="Zifcakova L."/>
            <person name="Stursova M."/>
            <person name="Spatafora J.W."/>
            <person name="Tedersoo L."/>
            <person name="Vaario L.-M."/>
            <person name="Yamada A."/>
            <person name="Yan M."/>
            <person name="Wang P."/>
            <person name="Xu J."/>
            <person name="Bruns T."/>
            <person name="Baldrian P."/>
            <person name="Vilgalys R."/>
            <person name="Henrissat B."/>
            <person name="Grigoriev I.V."/>
            <person name="Hibbett D."/>
            <person name="Nagy L.G."/>
            <person name="Martin F.M."/>
        </authorList>
    </citation>
    <scope>NUCLEOTIDE SEQUENCE</scope>
    <source>
        <strain evidence="2">BED1</strain>
    </source>
</reference>
<keyword evidence="3" id="KW-1185">Reference proteome</keyword>
<feature type="region of interest" description="Disordered" evidence="1">
    <location>
        <begin position="60"/>
        <end position="79"/>
    </location>
</feature>
<dbReference type="Proteomes" id="UP001194468">
    <property type="component" value="Unassembled WGS sequence"/>
</dbReference>
<protein>
    <submittedName>
        <fullName evidence="2">Uncharacterized protein</fullName>
    </submittedName>
</protein>
<comment type="caution">
    <text evidence="2">The sequence shown here is derived from an EMBL/GenBank/DDBJ whole genome shotgun (WGS) entry which is preliminary data.</text>
</comment>
<dbReference type="AlphaFoldDB" id="A0AAD4G8C2"/>
<sequence>MVDTTGSSNTWVGANQSYVASTSSSVDTGKSVVGFHRRVVKSEPDPCVVPSLCTMVPDGSLKKNGLIPSHGSQASRGTR</sequence>
<evidence type="ECO:0000313" key="2">
    <source>
        <dbReference type="EMBL" id="KAF8429438.1"/>
    </source>
</evidence>
<accession>A0AAD4G8C2</accession>
<proteinExistence type="predicted"/>
<reference evidence="2" key="2">
    <citation type="journal article" date="2020" name="Nat. Commun.">
        <title>Large-scale genome sequencing of mycorrhizal fungi provides insights into the early evolution of symbiotic traits.</title>
        <authorList>
            <person name="Miyauchi S."/>
            <person name="Kiss E."/>
            <person name="Kuo A."/>
            <person name="Drula E."/>
            <person name="Kohler A."/>
            <person name="Sanchez-Garcia M."/>
            <person name="Morin E."/>
            <person name="Andreopoulos B."/>
            <person name="Barry K.W."/>
            <person name="Bonito G."/>
            <person name="Buee M."/>
            <person name="Carver A."/>
            <person name="Chen C."/>
            <person name="Cichocki N."/>
            <person name="Clum A."/>
            <person name="Culley D."/>
            <person name="Crous P.W."/>
            <person name="Fauchery L."/>
            <person name="Girlanda M."/>
            <person name="Hayes R.D."/>
            <person name="Keri Z."/>
            <person name="LaButti K."/>
            <person name="Lipzen A."/>
            <person name="Lombard V."/>
            <person name="Magnuson J."/>
            <person name="Maillard F."/>
            <person name="Murat C."/>
            <person name="Nolan M."/>
            <person name="Ohm R.A."/>
            <person name="Pangilinan J."/>
            <person name="Pereira M.F."/>
            <person name="Perotto S."/>
            <person name="Peter M."/>
            <person name="Pfister S."/>
            <person name="Riley R."/>
            <person name="Sitrit Y."/>
            <person name="Stielow J.B."/>
            <person name="Szollosi G."/>
            <person name="Zifcakova L."/>
            <person name="Stursova M."/>
            <person name="Spatafora J.W."/>
            <person name="Tedersoo L."/>
            <person name="Vaario L.M."/>
            <person name="Yamada A."/>
            <person name="Yan M."/>
            <person name="Wang P."/>
            <person name="Xu J."/>
            <person name="Bruns T."/>
            <person name="Baldrian P."/>
            <person name="Vilgalys R."/>
            <person name="Dunand C."/>
            <person name="Henrissat B."/>
            <person name="Grigoriev I.V."/>
            <person name="Hibbett D."/>
            <person name="Nagy L.G."/>
            <person name="Martin F.M."/>
        </authorList>
    </citation>
    <scope>NUCLEOTIDE SEQUENCE</scope>
    <source>
        <strain evidence="2">BED1</strain>
    </source>
</reference>
<name>A0AAD4G8C2_BOLED</name>
<organism evidence="2 3">
    <name type="scientific">Boletus edulis BED1</name>
    <dbReference type="NCBI Taxonomy" id="1328754"/>
    <lineage>
        <taxon>Eukaryota</taxon>
        <taxon>Fungi</taxon>
        <taxon>Dikarya</taxon>
        <taxon>Basidiomycota</taxon>
        <taxon>Agaricomycotina</taxon>
        <taxon>Agaricomycetes</taxon>
        <taxon>Agaricomycetidae</taxon>
        <taxon>Boletales</taxon>
        <taxon>Boletineae</taxon>
        <taxon>Boletaceae</taxon>
        <taxon>Boletoideae</taxon>
        <taxon>Boletus</taxon>
    </lineage>
</organism>